<gene>
    <name evidence="5" type="ORF">Csa_6G105160</name>
</gene>
<dbReference type="InterPro" id="IPR001005">
    <property type="entry name" value="SANT/Myb"/>
</dbReference>
<organism evidence="5 6">
    <name type="scientific">Cucumis sativus</name>
    <name type="common">Cucumber</name>
    <dbReference type="NCBI Taxonomy" id="3659"/>
    <lineage>
        <taxon>Eukaryota</taxon>
        <taxon>Viridiplantae</taxon>
        <taxon>Streptophyta</taxon>
        <taxon>Embryophyta</taxon>
        <taxon>Tracheophyta</taxon>
        <taxon>Spermatophyta</taxon>
        <taxon>Magnoliopsida</taxon>
        <taxon>eudicotyledons</taxon>
        <taxon>Gunneridae</taxon>
        <taxon>Pentapetalae</taxon>
        <taxon>rosids</taxon>
        <taxon>fabids</taxon>
        <taxon>Cucurbitales</taxon>
        <taxon>Cucurbitaceae</taxon>
        <taxon>Benincaseae</taxon>
        <taxon>Cucumis</taxon>
    </lineage>
</organism>
<dbReference type="FunFam" id="1.10.10.60:FF:000351">
    <property type="entry name" value="Transcription factor GAMYB"/>
    <property type="match status" value="1"/>
</dbReference>
<reference evidence="5 6" key="1">
    <citation type="journal article" date="2009" name="Nat. Genet.">
        <title>The genome of the cucumber, Cucumis sativus L.</title>
        <authorList>
            <person name="Huang S."/>
            <person name="Li R."/>
            <person name="Zhang Z."/>
            <person name="Li L."/>
            <person name="Gu X."/>
            <person name="Fan W."/>
            <person name="Lucas W.J."/>
            <person name="Wang X."/>
            <person name="Xie B."/>
            <person name="Ni P."/>
            <person name="Ren Y."/>
            <person name="Zhu H."/>
            <person name="Li J."/>
            <person name="Lin K."/>
            <person name="Jin W."/>
            <person name="Fei Z."/>
            <person name="Li G."/>
            <person name="Staub J."/>
            <person name="Kilian A."/>
            <person name="van der Vossen E.A."/>
            <person name="Wu Y."/>
            <person name="Guo J."/>
            <person name="He J."/>
            <person name="Jia Z."/>
            <person name="Ren Y."/>
            <person name="Tian G."/>
            <person name="Lu Y."/>
            <person name="Ruan J."/>
            <person name="Qian W."/>
            <person name="Wang M."/>
            <person name="Huang Q."/>
            <person name="Li B."/>
            <person name="Xuan Z."/>
            <person name="Cao J."/>
            <person name="Asan"/>
            <person name="Wu Z."/>
            <person name="Zhang J."/>
            <person name="Cai Q."/>
            <person name="Bai Y."/>
            <person name="Zhao B."/>
            <person name="Han Y."/>
            <person name="Li Y."/>
            <person name="Li X."/>
            <person name="Wang S."/>
            <person name="Shi Q."/>
            <person name="Liu S."/>
            <person name="Cho W.K."/>
            <person name="Kim J.Y."/>
            <person name="Xu Y."/>
            <person name="Heller-Uszynska K."/>
            <person name="Miao H."/>
            <person name="Cheng Z."/>
            <person name="Zhang S."/>
            <person name="Wu J."/>
            <person name="Yang Y."/>
            <person name="Kang H."/>
            <person name="Li M."/>
            <person name="Liang H."/>
            <person name="Ren X."/>
            <person name="Shi Z."/>
            <person name="Wen M."/>
            <person name="Jian M."/>
            <person name="Yang H."/>
            <person name="Zhang G."/>
            <person name="Yang Z."/>
            <person name="Chen R."/>
            <person name="Liu S."/>
            <person name="Li J."/>
            <person name="Ma L."/>
            <person name="Liu H."/>
            <person name="Zhou Y."/>
            <person name="Zhao J."/>
            <person name="Fang X."/>
            <person name="Li G."/>
            <person name="Fang L."/>
            <person name="Li Y."/>
            <person name="Liu D."/>
            <person name="Zheng H."/>
            <person name="Zhang Y."/>
            <person name="Qin N."/>
            <person name="Li Z."/>
            <person name="Yang G."/>
            <person name="Yang S."/>
            <person name="Bolund L."/>
            <person name="Kristiansen K."/>
            <person name="Zheng H."/>
            <person name="Li S."/>
            <person name="Zhang X."/>
            <person name="Yang H."/>
            <person name="Wang J."/>
            <person name="Sun R."/>
            <person name="Zhang B."/>
            <person name="Jiang S."/>
            <person name="Wang J."/>
            <person name="Du Y."/>
            <person name="Li S."/>
        </authorList>
    </citation>
    <scope>NUCLEOTIDE SEQUENCE [LARGE SCALE GENOMIC DNA]</scope>
    <source>
        <strain evidence="6">cv. 9930</strain>
    </source>
</reference>
<dbReference type="SMART" id="SM00717">
    <property type="entry name" value="SANT"/>
    <property type="match status" value="1"/>
</dbReference>
<dbReference type="Gramene" id="KGN46511">
    <property type="protein sequence ID" value="KGN46511"/>
    <property type="gene ID" value="Csa_6G105160"/>
</dbReference>
<accession>A0A0A0KFL9</accession>
<evidence type="ECO:0000313" key="6">
    <source>
        <dbReference type="Proteomes" id="UP000029981"/>
    </source>
</evidence>
<evidence type="ECO:0000259" key="3">
    <source>
        <dbReference type="PROSITE" id="PS50090"/>
    </source>
</evidence>
<comment type="subcellular location">
    <subcellularLocation>
        <location evidence="1">Nucleus</location>
    </subcellularLocation>
</comment>
<dbReference type="InterPro" id="IPR017930">
    <property type="entry name" value="Myb_dom"/>
</dbReference>
<reference evidence="5 6" key="3">
    <citation type="journal article" date="2010" name="BMC Genomics">
        <title>Transcriptome sequencing and comparative analysis of cucumber flowers with different sex types.</title>
        <authorList>
            <person name="Guo S."/>
            <person name="Zheng Y."/>
            <person name="Joung J.G."/>
            <person name="Liu S."/>
            <person name="Zhang Z."/>
            <person name="Crasta O.R."/>
            <person name="Sobral B.W."/>
            <person name="Xu Y."/>
            <person name="Huang S."/>
            <person name="Fei Z."/>
        </authorList>
    </citation>
    <scope>NUCLEOTIDE SEQUENCE [LARGE SCALE GENOMIC DNA]</scope>
    <source>
        <strain evidence="6">cv. 9930</strain>
    </source>
</reference>
<dbReference type="AlphaFoldDB" id="A0A0A0KFL9"/>
<dbReference type="OMA" id="MECCSSH"/>
<evidence type="ECO:0000256" key="1">
    <source>
        <dbReference type="ARBA" id="ARBA00004123"/>
    </source>
</evidence>
<evidence type="ECO:0000256" key="2">
    <source>
        <dbReference type="ARBA" id="ARBA00023242"/>
    </source>
</evidence>
<dbReference type="GO" id="GO:0048235">
    <property type="term" value="P:pollen sperm cell differentiation"/>
    <property type="evidence" value="ECO:0000318"/>
    <property type="project" value="GO_Central"/>
</dbReference>
<reference evidence="5 6" key="4">
    <citation type="journal article" date="2011" name="BMC Genomics">
        <title>RNA-Seq improves annotation of protein-coding genes in the cucumber genome.</title>
        <authorList>
            <person name="Li Z."/>
            <person name="Zhang Z."/>
            <person name="Yan P."/>
            <person name="Huang S."/>
            <person name="Fei Z."/>
            <person name="Lin K."/>
        </authorList>
    </citation>
    <scope>NUCLEOTIDE SEQUENCE [LARGE SCALE GENOMIC DNA]</scope>
    <source>
        <strain evidence="6">cv. 9930</strain>
    </source>
</reference>
<dbReference type="eggNOG" id="KOG0048">
    <property type="taxonomic scope" value="Eukaryota"/>
</dbReference>
<dbReference type="PROSITE" id="PS50090">
    <property type="entry name" value="MYB_LIKE"/>
    <property type="match status" value="1"/>
</dbReference>
<dbReference type="SUPFAM" id="SSF46689">
    <property type="entry name" value="Homeodomain-like"/>
    <property type="match status" value="1"/>
</dbReference>
<dbReference type="GO" id="GO:0005634">
    <property type="term" value="C:nucleus"/>
    <property type="evidence" value="ECO:0000318"/>
    <property type="project" value="GO_Central"/>
</dbReference>
<proteinExistence type="predicted"/>
<dbReference type="Gene3D" id="1.10.10.60">
    <property type="entry name" value="Homeodomain-like"/>
    <property type="match status" value="1"/>
</dbReference>
<sequence length="251" mass="28034">MLCLSVGFSCASSFPASGCKFTAEEEKMVIELQAQFGNKWAKIATYLPGRTDNDVKNFWSSRQKRLARLLQTSPAPSKLQRSAKKEKPIDFDIPSMEAPKLSSASEGESSLRPMSCLSSCCAENVEPLNMFCSVPDPYSPKLLGFGQDFLQPEFNSIKFEQQSNFHTQSLSSTFSSQGLHDPNFDVFLETLDVSQLTNEVQFPSGLQFYEPMECCSSHDVVRENVDNPESFFSEFPADIFELEPLPSSPEN</sequence>
<dbReference type="InterPro" id="IPR053106">
    <property type="entry name" value="Plant_Male-Germline_Reg_TFs"/>
</dbReference>
<dbReference type="Proteomes" id="UP000029981">
    <property type="component" value="Chromosome 6"/>
</dbReference>
<dbReference type="PROSITE" id="PS51294">
    <property type="entry name" value="HTH_MYB"/>
    <property type="match status" value="1"/>
</dbReference>
<reference evidence="5 6" key="2">
    <citation type="journal article" date="2009" name="PLoS ONE">
        <title>An integrated genetic and cytogenetic map of the cucumber genome.</title>
        <authorList>
            <person name="Ren Y."/>
            <person name="Zhang Z."/>
            <person name="Liu J."/>
            <person name="Staub J.E."/>
            <person name="Han Y."/>
            <person name="Cheng Z."/>
            <person name="Li X."/>
            <person name="Lu J."/>
            <person name="Miao H."/>
            <person name="Kang H."/>
            <person name="Xie B."/>
            <person name="Gu X."/>
            <person name="Wang X."/>
            <person name="Du Y."/>
            <person name="Jin W."/>
            <person name="Huang S."/>
        </authorList>
    </citation>
    <scope>NUCLEOTIDE SEQUENCE [LARGE SCALE GENOMIC DNA]</scope>
    <source>
        <strain evidence="6">cv. 9930</strain>
    </source>
</reference>
<dbReference type="Pfam" id="PF00249">
    <property type="entry name" value="Myb_DNA-binding"/>
    <property type="match status" value="1"/>
</dbReference>
<dbReference type="EMBL" id="CM002927">
    <property type="protein sequence ID" value="KGN46511.1"/>
    <property type="molecule type" value="Genomic_DNA"/>
</dbReference>
<dbReference type="STRING" id="3659.A0A0A0KFL9"/>
<name>A0A0A0KFL9_CUCSA</name>
<dbReference type="CDD" id="cd00167">
    <property type="entry name" value="SANT"/>
    <property type="match status" value="1"/>
</dbReference>
<feature type="domain" description="HTH myb-type" evidence="4">
    <location>
        <begin position="19"/>
        <end position="67"/>
    </location>
</feature>
<keyword evidence="6" id="KW-1185">Reference proteome</keyword>
<dbReference type="InterPro" id="IPR009057">
    <property type="entry name" value="Homeodomain-like_sf"/>
</dbReference>
<feature type="domain" description="Myb-like" evidence="3">
    <location>
        <begin position="20"/>
        <end position="63"/>
    </location>
</feature>
<dbReference type="PANTHER" id="PTHR47996">
    <property type="entry name" value="TRANSCRIPTION FACTOR DUO1"/>
    <property type="match status" value="1"/>
</dbReference>
<dbReference type="PANTHER" id="PTHR47996:SF3">
    <property type="entry name" value="TRANSCRIPTION FACTOR DUO1"/>
    <property type="match status" value="1"/>
</dbReference>
<protein>
    <submittedName>
        <fullName evidence="5">Uncharacterized protein</fullName>
    </submittedName>
</protein>
<evidence type="ECO:0000259" key="4">
    <source>
        <dbReference type="PROSITE" id="PS51294"/>
    </source>
</evidence>
<keyword evidence="2" id="KW-0539">Nucleus</keyword>
<evidence type="ECO:0000313" key="5">
    <source>
        <dbReference type="EMBL" id="KGN46511.1"/>
    </source>
</evidence>